<comment type="caution">
    <text evidence="1">The sequence shown here is derived from an EMBL/GenBank/DDBJ whole genome shotgun (WGS) entry which is preliminary data.</text>
</comment>
<dbReference type="Proteomes" id="UP000886188">
    <property type="component" value="Unassembled WGS sequence"/>
</dbReference>
<accession>A0A7V1CWD5</accession>
<gene>
    <name evidence="1" type="ORF">ENH88_02685</name>
</gene>
<organism evidence="1">
    <name type="scientific">Pseudoalteromonas prydzensis</name>
    <dbReference type="NCBI Taxonomy" id="182141"/>
    <lineage>
        <taxon>Bacteria</taxon>
        <taxon>Pseudomonadati</taxon>
        <taxon>Pseudomonadota</taxon>
        <taxon>Gammaproteobacteria</taxon>
        <taxon>Alteromonadales</taxon>
        <taxon>Pseudoalteromonadaceae</taxon>
        <taxon>Pseudoalteromonas</taxon>
    </lineage>
</organism>
<name>A0A7V1CWD5_9GAMM</name>
<dbReference type="PROSITE" id="PS51257">
    <property type="entry name" value="PROKAR_LIPOPROTEIN"/>
    <property type="match status" value="1"/>
</dbReference>
<dbReference type="EMBL" id="DRGM01000032">
    <property type="protein sequence ID" value="HEA15355.1"/>
    <property type="molecule type" value="Genomic_DNA"/>
</dbReference>
<sequence>MTKAIRTLTATTLLSTLQACGHKVFEGELNLNIIGIRHANTRANTFNDAICVLYQQNSEWQLKQFKATTDAGIYWRKHPMNVDGTAVLIAGQHKSLWTLGYHQGKYRALVQHKPVVVLRDNNHDTELDTDVTPQAVLQQGYFGINCHRANSKVTSTQVDKWSAGCQVFANPNDFDEFIALCEQSAAKYGPYFTYTLLEQADIKESIDHGV</sequence>
<evidence type="ECO:0000313" key="1">
    <source>
        <dbReference type="EMBL" id="HEA15355.1"/>
    </source>
</evidence>
<proteinExistence type="predicted"/>
<protein>
    <submittedName>
        <fullName evidence="1">Uncharacterized protein</fullName>
    </submittedName>
</protein>
<dbReference type="AlphaFoldDB" id="A0A7V1CWD5"/>
<dbReference type="RefSeq" id="WP_304179152.1">
    <property type="nucleotide sequence ID" value="NZ_DRGM01000032.1"/>
</dbReference>
<reference evidence="1" key="1">
    <citation type="journal article" date="2020" name="mSystems">
        <title>Genome- and Community-Level Interaction Insights into Carbon Utilization and Element Cycling Functions of Hydrothermarchaeota in Hydrothermal Sediment.</title>
        <authorList>
            <person name="Zhou Z."/>
            <person name="Liu Y."/>
            <person name="Xu W."/>
            <person name="Pan J."/>
            <person name="Luo Z.H."/>
            <person name="Li M."/>
        </authorList>
    </citation>
    <scope>NUCLEOTIDE SEQUENCE [LARGE SCALE GENOMIC DNA]</scope>
    <source>
        <strain evidence="1">HyVt-346</strain>
    </source>
</reference>